<name>G4NP83_CHLT4</name>
<dbReference type="KEGG" id="cra:CTO_0963"/>
<accession>G4NP83</accession>
<proteinExistence type="predicted"/>
<protein>
    <submittedName>
        <fullName evidence="1">Uncharacterized protein</fullName>
    </submittedName>
</protein>
<sequence length="47" mass="5417">MCKEGLSPKDGKKKFLFSPPPPIKQKYFTLPKKQHLSIVGYQKLPPF</sequence>
<dbReference type="EMBL" id="CP002401">
    <property type="protein sequence ID" value="AEP35095.1"/>
    <property type="molecule type" value="Genomic_DNA"/>
</dbReference>
<dbReference type="AlphaFoldDB" id="G4NP83"/>
<evidence type="ECO:0000313" key="1">
    <source>
        <dbReference type="EMBL" id="AEP35095.1"/>
    </source>
</evidence>
<organism evidence="1 2">
    <name type="scientific">Chlamydia trachomatis serovar A (strain A2497)</name>
    <dbReference type="NCBI Taxonomy" id="580047"/>
    <lineage>
        <taxon>Bacteria</taxon>
        <taxon>Pseudomonadati</taxon>
        <taxon>Chlamydiota</taxon>
        <taxon>Chlamydiia</taxon>
        <taxon>Chlamydiales</taxon>
        <taxon>Chlamydiaceae</taxon>
        <taxon>Chlamydia/Chlamydophila group</taxon>
        <taxon>Chlamydia</taxon>
    </lineage>
</organism>
<dbReference type="Proteomes" id="UP000009287">
    <property type="component" value="Chromosome"/>
</dbReference>
<reference evidence="1 2" key="1">
    <citation type="journal article" date="2011" name="J. Exp. Med.">
        <title>A live-attenuated chlamydial vaccine protects against trachoma in nonhuman primates.</title>
        <authorList>
            <person name="Kari L."/>
            <person name="Whitmire W.M."/>
            <person name="Olivares-Zavaleta N."/>
            <person name="Goheen M.M."/>
            <person name="Taylor L.D."/>
            <person name="Carlson J.H."/>
            <person name="Sturdevant G.L."/>
            <person name="Lu C."/>
            <person name="Bakios L.E."/>
            <person name="Randall L.B."/>
            <person name="Parnell M.J."/>
            <person name="Zhong G."/>
            <person name="Caldwell H.D."/>
        </authorList>
    </citation>
    <scope>NUCLEOTIDE SEQUENCE [LARGE SCALE GENOMIC DNA]</scope>
    <source>
        <strain evidence="1 2">A2497</strain>
    </source>
</reference>
<gene>
    <name evidence="1" type="ordered locus">CTO_0963</name>
</gene>
<evidence type="ECO:0000313" key="2">
    <source>
        <dbReference type="Proteomes" id="UP000009287"/>
    </source>
</evidence>